<dbReference type="PROSITE" id="PS50022">
    <property type="entry name" value="FA58C_3"/>
    <property type="match status" value="1"/>
</dbReference>
<keyword evidence="5" id="KW-1185">Reference proteome</keyword>
<accession>A0AA39GEG5</accession>
<dbReference type="Pfam" id="PF00754">
    <property type="entry name" value="F5_F8_type_C"/>
    <property type="match status" value="1"/>
</dbReference>
<proteinExistence type="predicted"/>
<evidence type="ECO:0000259" key="3">
    <source>
        <dbReference type="PROSITE" id="PS50022"/>
    </source>
</evidence>
<dbReference type="InterPro" id="IPR014756">
    <property type="entry name" value="Ig_E-set"/>
</dbReference>
<feature type="signal peptide" evidence="2">
    <location>
        <begin position="1"/>
        <end position="22"/>
    </location>
</feature>
<dbReference type="Gene3D" id="2.60.40.10">
    <property type="entry name" value="Immunoglobulins"/>
    <property type="match status" value="1"/>
</dbReference>
<dbReference type="Pfam" id="PF01344">
    <property type="entry name" value="Kelch_1"/>
    <property type="match status" value="1"/>
</dbReference>
<dbReference type="SMART" id="SM00231">
    <property type="entry name" value="FA58C"/>
    <property type="match status" value="1"/>
</dbReference>
<organism evidence="4 5">
    <name type="scientific">Sarocladium strictum</name>
    <name type="common">Black bundle disease fungus</name>
    <name type="synonym">Acremonium strictum</name>
    <dbReference type="NCBI Taxonomy" id="5046"/>
    <lineage>
        <taxon>Eukaryota</taxon>
        <taxon>Fungi</taxon>
        <taxon>Dikarya</taxon>
        <taxon>Ascomycota</taxon>
        <taxon>Pezizomycotina</taxon>
        <taxon>Sordariomycetes</taxon>
        <taxon>Hypocreomycetidae</taxon>
        <taxon>Hypocreales</taxon>
        <taxon>Sarocladiaceae</taxon>
        <taxon>Sarocladium</taxon>
    </lineage>
</organism>
<dbReference type="InterPro" id="IPR013783">
    <property type="entry name" value="Ig-like_fold"/>
</dbReference>
<gene>
    <name evidence="4" type="ORF">NLU13_6721</name>
</gene>
<dbReference type="CDD" id="cd02851">
    <property type="entry name" value="E_set_GO_C"/>
    <property type="match status" value="1"/>
</dbReference>
<dbReference type="InterPro" id="IPR009880">
    <property type="entry name" value="Glyoxal_oxidase_N"/>
</dbReference>
<dbReference type="SMART" id="SM00612">
    <property type="entry name" value="Kelch"/>
    <property type="match status" value="3"/>
</dbReference>
<feature type="domain" description="F5/8 type C" evidence="3">
    <location>
        <begin position="68"/>
        <end position="216"/>
    </location>
</feature>
<dbReference type="Proteomes" id="UP001175261">
    <property type="component" value="Unassembled WGS sequence"/>
</dbReference>
<dbReference type="Gene3D" id="2.60.120.260">
    <property type="entry name" value="Galactose-binding domain-like"/>
    <property type="match status" value="1"/>
</dbReference>
<dbReference type="AlphaFoldDB" id="A0AA39GEG5"/>
<evidence type="ECO:0000313" key="4">
    <source>
        <dbReference type="EMBL" id="KAK0385541.1"/>
    </source>
</evidence>
<dbReference type="InterPro" id="IPR008979">
    <property type="entry name" value="Galactose-bd-like_sf"/>
</dbReference>
<dbReference type="InterPro" id="IPR011043">
    <property type="entry name" value="Gal_Oxase/kelch_b-propeller"/>
</dbReference>
<dbReference type="PANTHER" id="PTHR32208:SF68">
    <property type="entry name" value="GALACTOSE OXIDASE"/>
    <property type="match status" value="1"/>
</dbReference>
<dbReference type="SUPFAM" id="SSF50965">
    <property type="entry name" value="Galactose oxidase, central domain"/>
    <property type="match status" value="1"/>
</dbReference>
<sequence length="700" mass="75211">MRQLTSLPSILWLSGLWAITWALAPPPIPPLVPAPIEGPEDEMRNVTIASLDENQASSEKTLAEFSMFAAAPLGAQMDRTGWTVACSTSYKNYPCSRVLDGNAATFWHTDYGVTPMPQPPHTITIDMKATKVVTGLAMRPRQSGVNGFIARHEVLLSTDGTNFGTPVSYGTWFGDSTEKFSNFEPRAARYVRLRALTEAAGNDQWASIAELNLYAAEPKAQNTVGGTWGATIDFPIVPVAAFVDPPTGNLVTWSAWRYDQFSGLDRGFTLTATWDRSSNVITQRTVQNTKHDMFCPGISMDANGQMVVTGGNDAARTSIYDLPSQGWISGPDMQIPRGYQSSVTLSNGRIFTIGGSWSGGRIDKPGEIYDPATQRWTLLPDAKVTPMLTQDHQGLFRSDNHAWLFGWKDGTVFQAGPSTAMHWIYTNGTGNTVSAGSRNNSPDQMCGNAVMFDAVAGKILAYGGSTSYQDRDATTNAHLITIRSPGQPATVQTIPGGLRYSRIFHNSAVLPDGSVFLAGGQGYGVPFSDAQARLTPELYRPSTNSFIAQTANSIPRTYHSMALLLPDATVVVGGGGLCGGCTTNHFNAQVFTPAYLYDADGQLAARPAITAAGTTVRVGATLSFQTGGAISAASLIRYGSATHSVNTDQRRVPLQYTSRGASHMARIPNDPGIMTPGYWMLFVMDGNGVPSVARTVRVTL</sequence>
<name>A0AA39GEG5_SARSR</name>
<reference evidence="4" key="1">
    <citation type="submission" date="2022-10" db="EMBL/GenBank/DDBJ databases">
        <title>Determination and structural analysis of whole genome sequence of Sarocladium strictum F4-1.</title>
        <authorList>
            <person name="Hu L."/>
            <person name="Jiang Y."/>
        </authorList>
    </citation>
    <scope>NUCLEOTIDE SEQUENCE</scope>
    <source>
        <strain evidence="4">F4-1</strain>
    </source>
</reference>
<feature type="chain" id="PRO_5041335389" description="F5/8 type C domain-containing protein" evidence="2">
    <location>
        <begin position="23"/>
        <end position="700"/>
    </location>
</feature>
<dbReference type="InterPro" id="IPR037293">
    <property type="entry name" value="Gal_Oxidase_central_sf"/>
</dbReference>
<dbReference type="InterPro" id="IPR000421">
    <property type="entry name" value="FA58C"/>
</dbReference>
<dbReference type="EMBL" id="JAPDFR010000006">
    <property type="protein sequence ID" value="KAK0385541.1"/>
    <property type="molecule type" value="Genomic_DNA"/>
</dbReference>
<evidence type="ECO:0000313" key="5">
    <source>
        <dbReference type="Proteomes" id="UP001175261"/>
    </source>
</evidence>
<dbReference type="Pfam" id="PF07250">
    <property type="entry name" value="Glyoxal_oxid_N"/>
    <property type="match status" value="1"/>
</dbReference>
<dbReference type="Gene3D" id="2.130.10.80">
    <property type="entry name" value="Galactose oxidase/kelch, beta-propeller"/>
    <property type="match status" value="1"/>
</dbReference>
<comment type="caution">
    <text evidence="4">The sequence shown here is derived from an EMBL/GenBank/DDBJ whole genome shotgun (WGS) entry which is preliminary data.</text>
</comment>
<evidence type="ECO:0000256" key="1">
    <source>
        <dbReference type="ARBA" id="ARBA00022729"/>
    </source>
</evidence>
<dbReference type="SUPFAM" id="SSF81296">
    <property type="entry name" value="E set domains"/>
    <property type="match status" value="1"/>
</dbReference>
<protein>
    <recommendedName>
        <fullName evidence="3">F5/8 type C domain-containing protein</fullName>
    </recommendedName>
</protein>
<dbReference type="InterPro" id="IPR015202">
    <property type="entry name" value="GO-like_E_set"/>
</dbReference>
<keyword evidence="1 2" id="KW-0732">Signal</keyword>
<dbReference type="PANTHER" id="PTHR32208">
    <property type="entry name" value="SECRETED PROTEIN-RELATED"/>
    <property type="match status" value="1"/>
</dbReference>
<dbReference type="Pfam" id="PF09118">
    <property type="entry name" value="GO-like_E_set"/>
    <property type="match status" value="1"/>
</dbReference>
<dbReference type="SUPFAM" id="SSF49785">
    <property type="entry name" value="Galactose-binding domain-like"/>
    <property type="match status" value="1"/>
</dbReference>
<dbReference type="InterPro" id="IPR006652">
    <property type="entry name" value="Kelch_1"/>
</dbReference>
<evidence type="ECO:0000256" key="2">
    <source>
        <dbReference type="SAM" id="SignalP"/>
    </source>
</evidence>